<evidence type="ECO:0000313" key="2">
    <source>
        <dbReference type="Proteomes" id="UP000657006"/>
    </source>
</evidence>
<dbReference type="RefSeq" id="WP_177720088.1">
    <property type="nucleotide sequence ID" value="NZ_JACRSQ010000012.1"/>
</dbReference>
<keyword evidence="2" id="KW-1185">Reference proteome</keyword>
<sequence length="752" mass="84659">MRQPVLFGVRHLSPGAAWQLRRKLDEVKPELILVEGPSDLSDAMISICHPKAKPPLAMMAYTKESPVQSILYPFSVYSPEYQAILWAKEHACPCRFMDLPAGVFLSLQRRRQVEPDRERTTTDSVYNRLAELSGDEDHDTFWERRFEHWTAEDGYEQAVSEFGRQLRGCTMGVNLEDAETVIREAYMKRQIESAIQSGIAPERIVCVCGAYHVEGLESMEPMTEEEVRALPSVNCSSTLMPYSYYRLSTRAGYGAGNKAPAYFELLWRAMEEGNLEAATYWYLTRIANFQRQYGNMTSSAEVIEGVRLAKSLAMLRNDTVPCLQDLRDAAITCMGHGQFSEIALAAADTEIGSTIGELPEGISRTSIQDDFYRQLSQLRLEAFKSDIAKPLDLDLREKLGVQSERAAFMDLYRSMFLHRLRILRIDFAQVGQNRQERATWAETWTLRWTPEAEIQIVEAALLGDTIASAASFALRERAEASASISQATEIVRDAFLCGMPETVAYALGILQGLAIDEAAVDEMARAAEQLSILIRYGDLRRLDPSPLQPLVSQLFVRSCLTLPSACNCDAAAANSLTDAMERLNTVALHHEFLEEDRWISVLLDISDRDDLNTKCSGFAAAILLERGKIGEELLSREMARRLSRGIPADLGAGWFEGLAKKNRLSLIARLSLWRQLSEYLDTLDEGEFRRALVFLRRAFADFSPKEKNDVAENLGEIWGISPLEVADAVMRESTQEEKDLLEGLRDFDFDDI</sequence>
<name>A0A926I201_9FIRM</name>
<dbReference type="InterPro" id="IPR043737">
    <property type="entry name" value="DUF5682"/>
</dbReference>
<comment type="caution">
    <text evidence="1">The sequence shown here is derived from an EMBL/GenBank/DDBJ whole genome shotgun (WGS) entry which is preliminary data.</text>
</comment>
<dbReference type="Proteomes" id="UP000657006">
    <property type="component" value="Unassembled WGS sequence"/>
</dbReference>
<reference evidence="1" key="1">
    <citation type="submission" date="2020-08" db="EMBL/GenBank/DDBJ databases">
        <title>Genome public.</title>
        <authorList>
            <person name="Liu C."/>
            <person name="Sun Q."/>
        </authorList>
    </citation>
    <scope>NUCLEOTIDE SEQUENCE</scope>
    <source>
        <strain evidence="1">NSJ-32</strain>
    </source>
</reference>
<dbReference type="EMBL" id="JACRSQ010000012">
    <property type="protein sequence ID" value="MBC8543800.1"/>
    <property type="molecule type" value="Genomic_DNA"/>
</dbReference>
<protein>
    <submittedName>
        <fullName evidence="1">Uncharacterized protein</fullName>
    </submittedName>
</protein>
<gene>
    <name evidence="1" type="ORF">H8730_09595</name>
</gene>
<dbReference type="Pfam" id="PF18934">
    <property type="entry name" value="DUF5682"/>
    <property type="match status" value="1"/>
</dbReference>
<evidence type="ECO:0000313" key="1">
    <source>
        <dbReference type="EMBL" id="MBC8543800.1"/>
    </source>
</evidence>
<dbReference type="AlphaFoldDB" id="A0A926I201"/>
<proteinExistence type="predicted"/>
<accession>A0A926I201</accession>
<organism evidence="1 2">
    <name type="scientific">Bianquea renquensis</name>
    <dbReference type="NCBI Taxonomy" id="2763661"/>
    <lineage>
        <taxon>Bacteria</taxon>
        <taxon>Bacillati</taxon>
        <taxon>Bacillota</taxon>
        <taxon>Clostridia</taxon>
        <taxon>Eubacteriales</taxon>
        <taxon>Bianqueaceae</taxon>
        <taxon>Bianquea</taxon>
    </lineage>
</organism>